<evidence type="ECO:0000256" key="1">
    <source>
        <dbReference type="ARBA" id="ARBA00023002"/>
    </source>
</evidence>
<sequence length="369" mass="40827">MAKNDLDVAIIGAGLNGLALAIALRMFGIEAKVYEKVEQPRLEATSIMMWPEGMQVLAALTGVEQVKRIGNQADWLTIVTERFAPLQKVSMQTADTQVNAPLGLFHRADVHQLLLDCYGADNVISGRDCSVKDDTILLNNEPLQADVIVGADGVFSQVRKFVAPQTSIRAPGVYSCRGVVDFACDEIANDQCYVFAGPKSRVVTYTYDRQRQSKFWFAACPLPQHEVLDKARILQEFSSYAPCLLEMIAQTPESQIVASPLVDTAPFESWSRDNAVLVGDACCAVLPTVGIGFSLGIENAFILAQCLASNFNDVDSALRRYQLRAQHRSHELQRITSRLSELSYHEIFDAQEVLEVFQQFATVKSRSPF</sequence>
<accession>A0A3N2DDP7</accession>
<keyword evidence="6" id="KW-1185">Reference proteome</keyword>
<dbReference type="PANTHER" id="PTHR13789:SF309">
    <property type="entry name" value="PUTATIVE (AFU_ORTHOLOGUE AFUA_6G14510)-RELATED"/>
    <property type="match status" value="1"/>
</dbReference>
<dbReference type="OrthoDB" id="9782160at2"/>
<feature type="transmembrane region" description="Helical" evidence="3">
    <location>
        <begin position="6"/>
        <end position="27"/>
    </location>
</feature>
<keyword evidence="3" id="KW-1133">Transmembrane helix</keyword>
<dbReference type="PANTHER" id="PTHR13789">
    <property type="entry name" value="MONOOXYGENASE"/>
    <property type="match status" value="1"/>
</dbReference>
<evidence type="ECO:0000313" key="5">
    <source>
        <dbReference type="EMBL" id="ROR97920.1"/>
    </source>
</evidence>
<protein>
    <submittedName>
        <fullName evidence="5">2-polyprenyl-6-methoxyphenol hydroxylase-like FAD-dependent oxidoreductase</fullName>
    </submittedName>
</protein>
<evidence type="ECO:0000259" key="4">
    <source>
        <dbReference type="Pfam" id="PF01494"/>
    </source>
</evidence>
<dbReference type="GO" id="GO:0071949">
    <property type="term" value="F:FAD binding"/>
    <property type="evidence" value="ECO:0007669"/>
    <property type="project" value="InterPro"/>
</dbReference>
<dbReference type="InterPro" id="IPR036188">
    <property type="entry name" value="FAD/NAD-bd_sf"/>
</dbReference>
<gene>
    <name evidence="5" type="ORF">EDC56_3589</name>
</gene>
<dbReference type="Proteomes" id="UP000275394">
    <property type="component" value="Unassembled WGS sequence"/>
</dbReference>
<dbReference type="EMBL" id="RKHR01000008">
    <property type="protein sequence ID" value="ROR97920.1"/>
    <property type="molecule type" value="Genomic_DNA"/>
</dbReference>
<keyword evidence="1" id="KW-0560">Oxidoreductase</keyword>
<proteinExistence type="predicted"/>
<dbReference type="SUPFAM" id="SSF51905">
    <property type="entry name" value="FAD/NAD(P)-binding domain"/>
    <property type="match status" value="1"/>
</dbReference>
<dbReference type="GO" id="GO:0004497">
    <property type="term" value="F:monooxygenase activity"/>
    <property type="evidence" value="ECO:0007669"/>
    <property type="project" value="UniProtKB-KW"/>
</dbReference>
<evidence type="ECO:0000313" key="6">
    <source>
        <dbReference type="Proteomes" id="UP000275394"/>
    </source>
</evidence>
<keyword evidence="3" id="KW-0472">Membrane</keyword>
<organism evidence="5 6">
    <name type="scientific">Sinobacterium caligoides</name>
    <dbReference type="NCBI Taxonomy" id="933926"/>
    <lineage>
        <taxon>Bacteria</taxon>
        <taxon>Pseudomonadati</taxon>
        <taxon>Pseudomonadota</taxon>
        <taxon>Gammaproteobacteria</taxon>
        <taxon>Cellvibrionales</taxon>
        <taxon>Spongiibacteraceae</taxon>
        <taxon>Sinobacterium</taxon>
    </lineage>
</organism>
<evidence type="ECO:0000256" key="3">
    <source>
        <dbReference type="SAM" id="Phobius"/>
    </source>
</evidence>
<keyword evidence="2" id="KW-0503">Monooxygenase</keyword>
<evidence type="ECO:0000256" key="2">
    <source>
        <dbReference type="ARBA" id="ARBA00023033"/>
    </source>
</evidence>
<dbReference type="Gene3D" id="3.50.50.60">
    <property type="entry name" value="FAD/NAD(P)-binding domain"/>
    <property type="match status" value="1"/>
</dbReference>
<feature type="domain" description="FAD-binding" evidence="4">
    <location>
        <begin position="6"/>
        <end position="329"/>
    </location>
</feature>
<keyword evidence="3" id="KW-0812">Transmembrane</keyword>
<dbReference type="AlphaFoldDB" id="A0A3N2DDP7"/>
<reference evidence="5 6" key="1">
    <citation type="submission" date="2018-11" db="EMBL/GenBank/DDBJ databases">
        <title>Genomic Encyclopedia of Type Strains, Phase IV (KMG-IV): sequencing the most valuable type-strain genomes for metagenomic binning, comparative biology and taxonomic classification.</title>
        <authorList>
            <person name="Goeker M."/>
        </authorList>
    </citation>
    <scope>NUCLEOTIDE SEQUENCE [LARGE SCALE GENOMIC DNA]</scope>
    <source>
        <strain evidence="5 6">DSM 100316</strain>
    </source>
</reference>
<dbReference type="PRINTS" id="PR00420">
    <property type="entry name" value="RNGMNOXGNASE"/>
</dbReference>
<comment type="caution">
    <text evidence="5">The sequence shown here is derived from an EMBL/GenBank/DDBJ whole genome shotgun (WGS) entry which is preliminary data.</text>
</comment>
<dbReference type="InterPro" id="IPR002938">
    <property type="entry name" value="FAD-bd"/>
</dbReference>
<dbReference type="Pfam" id="PF01494">
    <property type="entry name" value="FAD_binding_3"/>
    <property type="match status" value="1"/>
</dbReference>
<dbReference type="InterPro" id="IPR050493">
    <property type="entry name" value="FAD-dep_Monooxygenase_BioMet"/>
</dbReference>
<dbReference type="RefSeq" id="WP_123713917.1">
    <property type="nucleotide sequence ID" value="NZ_RKHR01000008.1"/>
</dbReference>
<name>A0A3N2DDP7_9GAMM</name>